<dbReference type="Proteomes" id="UP001596244">
    <property type="component" value="Unassembled WGS sequence"/>
</dbReference>
<proteinExistence type="predicted"/>
<accession>A0ABW1QGY3</accession>
<evidence type="ECO:0000313" key="1">
    <source>
        <dbReference type="EMBL" id="MFC6147540.1"/>
    </source>
</evidence>
<organism evidence="1 2">
    <name type="scientific">Corynebacterium nasicanis</name>
    <dbReference type="NCBI Taxonomy" id="1448267"/>
    <lineage>
        <taxon>Bacteria</taxon>
        <taxon>Bacillati</taxon>
        <taxon>Actinomycetota</taxon>
        <taxon>Actinomycetes</taxon>
        <taxon>Mycobacteriales</taxon>
        <taxon>Corynebacteriaceae</taxon>
        <taxon>Corynebacterium</taxon>
    </lineage>
</organism>
<evidence type="ECO:0000313" key="2">
    <source>
        <dbReference type="Proteomes" id="UP001596244"/>
    </source>
</evidence>
<sequence length="100" mass="10444">MAILLPLGLATQVNIPGLTPMVNSLRDSMQEANTQLQRRMGVLDPRLAVEIERFTADGSLERLGLIAAGALALGIIGDACLTENGSSSSSLSSESTEDDS</sequence>
<dbReference type="EMBL" id="JBHSQE010000009">
    <property type="protein sequence ID" value="MFC6147540.1"/>
    <property type="molecule type" value="Genomic_DNA"/>
</dbReference>
<comment type="caution">
    <text evidence="1">The sequence shown here is derived from an EMBL/GenBank/DDBJ whole genome shotgun (WGS) entry which is preliminary data.</text>
</comment>
<reference evidence="2" key="1">
    <citation type="journal article" date="2019" name="Int. J. Syst. Evol. Microbiol.">
        <title>The Global Catalogue of Microorganisms (GCM) 10K type strain sequencing project: providing services to taxonomists for standard genome sequencing and annotation.</title>
        <authorList>
            <consortium name="The Broad Institute Genomics Platform"/>
            <consortium name="The Broad Institute Genome Sequencing Center for Infectious Disease"/>
            <person name="Wu L."/>
            <person name="Ma J."/>
        </authorList>
    </citation>
    <scope>NUCLEOTIDE SEQUENCE [LARGE SCALE GENOMIC DNA]</scope>
    <source>
        <strain evidence="2">CCUG 51943</strain>
    </source>
</reference>
<name>A0ABW1QGY3_9CORY</name>
<gene>
    <name evidence="1" type="ORF">ACFPUZ_12075</name>
</gene>
<protein>
    <submittedName>
        <fullName evidence="1">Uncharacterized protein</fullName>
    </submittedName>
</protein>
<dbReference type="RefSeq" id="WP_377002148.1">
    <property type="nucleotide sequence ID" value="NZ_JBHSQE010000009.1"/>
</dbReference>
<keyword evidence="2" id="KW-1185">Reference proteome</keyword>